<keyword evidence="1" id="KW-0808">Transferase</keyword>
<evidence type="ECO:0000259" key="2">
    <source>
        <dbReference type="Pfam" id="PF13439"/>
    </source>
</evidence>
<feature type="domain" description="Glycosyltransferase subfamily 4-like N-terminal" evidence="2">
    <location>
        <begin position="86"/>
        <end position="210"/>
    </location>
</feature>
<dbReference type="EMBL" id="AP025225">
    <property type="protein sequence ID" value="BDB96283.1"/>
    <property type="molecule type" value="Genomic_DNA"/>
</dbReference>
<dbReference type="PANTHER" id="PTHR46401">
    <property type="entry name" value="GLYCOSYLTRANSFERASE WBBK-RELATED"/>
    <property type="match status" value="1"/>
</dbReference>
<accession>A0ABN6L301</accession>
<evidence type="ECO:0000256" key="1">
    <source>
        <dbReference type="ARBA" id="ARBA00022679"/>
    </source>
</evidence>
<evidence type="ECO:0000313" key="3">
    <source>
        <dbReference type="EMBL" id="BDB96283.1"/>
    </source>
</evidence>
<dbReference type="SUPFAM" id="SSF53756">
    <property type="entry name" value="UDP-Glycosyltransferase/glycogen phosphorylase"/>
    <property type="match status" value="1"/>
</dbReference>
<dbReference type="Proteomes" id="UP001320209">
    <property type="component" value="Chromosome"/>
</dbReference>
<reference evidence="3" key="1">
    <citation type="submission" date="2021-10" db="EMBL/GenBank/DDBJ databases">
        <title>Genome Sequence of The Candidatus Hydrogeosomobacter endosymbioticus, an Intracellular Bacterial Symbiont of the Anaerobic Ciliate GW7.</title>
        <authorList>
            <person name="Shiohama Y."/>
            <person name="Shinzato N."/>
        </authorList>
    </citation>
    <scope>NUCLEOTIDE SEQUENCE [LARGE SCALE GENOMIC DNA]</scope>
    <source>
        <strain evidence="3">200920</strain>
    </source>
</reference>
<dbReference type="CDD" id="cd03794">
    <property type="entry name" value="GT4_WbuB-like"/>
    <property type="match status" value="1"/>
</dbReference>
<gene>
    <name evidence="3" type="ORF">HYD_4160</name>
</gene>
<keyword evidence="4" id="KW-1185">Reference proteome</keyword>
<protein>
    <submittedName>
        <fullName evidence="3">Glycosyltransferase WbuB</fullName>
    </submittedName>
</protein>
<sequence>MDKARRILWIINHYAQTPRDTGGIRHFALAKHIQKQSNWKCYIVSSSVNHYTREQLIKKGKSFDSFEYDDVSFLRLRCMRYKSNGIARFINMLQFAYRATVLSSRHLPKPDCVIGSTVHPFAALAGYTLARRSKAAFIYEIRDFWPKTLEDLGVLGKKNPLYKIFLFIESLLSKKSDHIISPLPYAHEYLEKEYGVCEGNLTWVPNGVDFRELGVSSDAGCEWYGTSEQSRNFRFYYFGTQGKASDIDVLLDAMKIIIARSEGSYKKISLTIIGDGQENARLRKRVCDENIYNVMFIAPVARSEIEHICENADAFIFNPGSLDVFRYGISSNKLSDFMAAGKPIVFRCAARNNPVEEAGCGISLCDLSAAGLANAIEMMSSFDQKILYDMGKAARLYAKQNYDYGKISAKMIFALERAVRSRERR</sequence>
<evidence type="ECO:0000313" key="4">
    <source>
        <dbReference type="Proteomes" id="UP001320209"/>
    </source>
</evidence>
<dbReference type="Gene3D" id="3.40.50.2000">
    <property type="entry name" value="Glycogen Phosphorylase B"/>
    <property type="match status" value="2"/>
</dbReference>
<dbReference type="PANTHER" id="PTHR46401:SF2">
    <property type="entry name" value="GLYCOSYLTRANSFERASE WBBK-RELATED"/>
    <property type="match status" value="1"/>
</dbReference>
<dbReference type="InterPro" id="IPR028098">
    <property type="entry name" value="Glyco_trans_4-like_N"/>
</dbReference>
<dbReference type="RefSeq" id="WP_236864526.1">
    <property type="nucleotide sequence ID" value="NZ_AP025225.1"/>
</dbReference>
<proteinExistence type="predicted"/>
<dbReference type="Pfam" id="PF13692">
    <property type="entry name" value="Glyco_trans_1_4"/>
    <property type="match status" value="1"/>
</dbReference>
<dbReference type="Pfam" id="PF13439">
    <property type="entry name" value="Glyco_transf_4"/>
    <property type="match status" value="1"/>
</dbReference>
<organism evidence="3 4">
    <name type="scientific">Candidatus Hydrogenosomobacter endosymbioticus</name>
    <dbReference type="NCBI Taxonomy" id="2558174"/>
    <lineage>
        <taxon>Bacteria</taxon>
        <taxon>Pseudomonadati</taxon>
        <taxon>Pseudomonadota</taxon>
        <taxon>Alphaproteobacteria</taxon>
        <taxon>Holosporales</taxon>
        <taxon>Holosporaceae</taxon>
        <taxon>Candidatus Hydrogenosomobacter</taxon>
    </lineage>
</organism>
<name>A0ABN6L301_9PROT</name>